<organism evidence="10 11">
    <name type="scientific">Phytophthora pseudosyringae</name>
    <dbReference type="NCBI Taxonomy" id="221518"/>
    <lineage>
        <taxon>Eukaryota</taxon>
        <taxon>Sar</taxon>
        <taxon>Stramenopiles</taxon>
        <taxon>Oomycota</taxon>
        <taxon>Peronosporomycetes</taxon>
        <taxon>Peronosporales</taxon>
        <taxon>Peronosporaceae</taxon>
        <taxon>Phytophthora</taxon>
    </lineage>
</organism>
<evidence type="ECO:0000256" key="1">
    <source>
        <dbReference type="ARBA" id="ARBA00006217"/>
    </source>
</evidence>
<dbReference type="AlphaFoldDB" id="A0A8T1VZE2"/>
<dbReference type="Pfam" id="PF00484">
    <property type="entry name" value="Pro_CA"/>
    <property type="match status" value="1"/>
</dbReference>
<dbReference type="Proteomes" id="UP000694044">
    <property type="component" value="Unassembled WGS sequence"/>
</dbReference>
<name>A0A8T1VZE2_9STRA</name>
<keyword evidence="6" id="KW-0456">Lyase</keyword>
<dbReference type="PANTHER" id="PTHR11002:SF76">
    <property type="entry name" value="CARBONIC ANHYDRASE"/>
    <property type="match status" value="1"/>
</dbReference>
<evidence type="ECO:0000256" key="2">
    <source>
        <dbReference type="ARBA" id="ARBA00012925"/>
    </source>
</evidence>
<dbReference type="EMBL" id="JAGDFM010000117">
    <property type="protein sequence ID" value="KAG7385638.1"/>
    <property type="molecule type" value="Genomic_DNA"/>
</dbReference>
<gene>
    <name evidence="10" type="ORF">PHYPSEUDO_001200</name>
</gene>
<comment type="catalytic activity">
    <reaction evidence="8">
        <text>hydrogencarbonate + H(+) = CO2 + H2O</text>
        <dbReference type="Rhea" id="RHEA:10748"/>
        <dbReference type="ChEBI" id="CHEBI:15377"/>
        <dbReference type="ChEBI" id="CHEBI:15378"/>
        <dbReference type="ChEBI" id="CHEBI:16526"/>
        <dbReference type="ChEBI" id="CHEBI:17544"/>
        <dbReference type="EC" id="4.2.1.1"/>
    </reaction>
</comment>
<accession>A0A8T1VZE2</accession>
<dbReference type="CDD" id="cd00883">
    <property type="entry name" value="beta_CA_cladeA"/>
    <property type="match status" value="1"/>
</dbReference>
<dbReference type="PROSITE" id="PS00704">
    <property type="entry name" value="PROK_CO2_ANHYDRASE_1"/>
    <property type="match status" value="1"/>
</dbReference>
<feature type="binding site" evidence="9">
    <location>
        <position position="176"/>
    </location>
    <ligand>
        <name>Zn(2+)</name>
        <dbReference type="ChEBI" id="CHEBI:29105"/>
    </ligand>
</feature>
<dbReference type="FunFam" id="3.40.1050.10:FF:000001">
    <property type="entry name" value="Carbonic anhydrase"/>
    <property type="match status" value="1"/>
</dbReference>
<keyword evidence="5 9" id="KW-0862">Zinc</keyword>
<dbReference type="InterPro" id="IPR015892">
    <property type="entry name" value="Carbonic_anhydrase_CS"/>
</dbReference>
<reference evidence="10" key="1">
    <citation type="submission" date="2021-02" db="EMBL/GenBank/DDBJ databases">
        <authorList>
            <person name="Palmer J.M."/>
        </authorList>
    </citation>
    <scope>NUCLEOTIDE SEQUENCE</scope>
    <source>
        <strain evidence="10">SCRP734</strain>
    </source>
</reference>
<dbReference type="GO" id="GO:0004089">
    <property type="term" value="F:carbonate dehydratase activity"/>
    <property type="evidence" value="ECO:0007669"/>
    <property type="project" value="UniProtKB-EC"/>
</dbReference>
<evidence type="ECO:0000256" key="9">
    <source>
        <dbReference type="PIRSR" id="PIRSR601765-1"/>
    </source>
</evidence>
<keyword evidence="11" id="KW-1185">Reference proteome</keyword>
<evidence type="ECO:0000256" key="4">
    <source>
        <dbReference type="ARBA" id="ARBA00022723"/>
    </source>
</evidence>
<evidence type="ECO:0000313" key="11">
    <source>
        <dbReference type="Proteomes" id="UP000694044"/>
    </source>
</evidence>
<dbReference type="EC" id="4.2.1.1" evidence="2"/>
<evidence type="ECO:0000256" key="6">
    <source>
        <dbReference type="ARBA" id="ARBA00023239"/>
    </source>
</evidence>
<protein>
    <recommendedName>
        <fullName evidence="3">Carbonic anhydrase</fullName>
        <ecNumber evidence="2">4.2.1.1</ecNumber>
    </recommendedName>
    <alternativeName>
        <fullName evidence="7">Carbonate dehydratase</fullName>
    </alternativeName>
</protein>
<comment type="caution">
    <text evidence="10">The sequence shown here is derived from an EMBL/GenBank/DDBJ whole genome shotgun (WGS) entry which is preliminary data.</text>
</comment>
<proteinExistence type="inferred from homology"/>
<dbReference type="OrthoDB" id="10248475at2759"/>
<dbReference type="InterPro" id="IPR001765">
    <property type="entry name" value="Carbonic_anhydrase"/>
</dbReference>
<dbReference type="GO" id="GO:0015976">
    <property type="term" value="P:carbon utilization"/>
    <property type="evidence" value="ECO:0007669"/>
    <property type="project" value="InterPro"/>
</dbReference>
<comment type="cofactor">
    <cofactor evidence="9">
        <name>Zn(2+)</name>
        <dbReference type="ChEBI" id="CHEBI:29105"/>
    </cofactor>
    <text evidence="9">Binds 1 zinc ion per subunit.</text>
</comment>
<keyword evidence="4 9" id="KW-0479">Metal-binding</keyword>
<dbReference type="SMART" id="SM00947">
    <property type="entry name" value="Pro_CA"/>
    <property type="match status" value="1"/>
</dbReference>
<evidence type="ECO:0000256" key="8">
    <source>
        <dbReference type="ARBA" id="ARBA00048348"/>
    </source>
</evidence>
<feature type="binding site" evidence="9">
    <location>
        <position position="179"/>
    </location>
    <ligand>
        <name>Zn(2+)</name>
        <dbReference type="ChEBI" id="CHEBI:29105"/>
    </ligand>
</feature>
<comment type="similarity">
    <text evidence="1">Belongs to the beta-class carbonic anhydrase family.</text>
</comment>
<feature type="binding site" evidence="9">
    <location>
        <position position="120"/>
    </location>
    <ligand>
        <name>Zn(2+)</name>
        <dbReference type="ChEBI" id="CHEBI:29105"/>
    </ligand>
</feature>
<evidence type="ECO:0000256" key="5">
    <source>
        <dbReference type="ARBA" id="ARBA00022833"/>
    </source>
</evidence>
<evidence type="ECO:0000256" key="7">
    <source>
        <dbReference type="ARBA" id="ARBA00031969"/>
    </source>
</evidence>
<sequence length="370" mass="42604">MPISDLCATPMFKPCSILRPPRHHRHFELRRLKHQAAPTHVHTHTMFHRALKNSSLLMPRVAAAVPRQLARAESTMALPTSLERLFENNKKWREGKKLLDPDYFDKTSQGQHPQYLWIGCSDSRVPAEEITGLAPGEMFVHRNVANLVVSNDISSLSVVQYAVEHLKVKDIIVCGHYGCGGVHAAVENKHLGLLDNWLRNIRDVVRLHNDELQEIDDHDQRMRRTVELNTIEQCINVFKIGLVQRHQMKYGFPRIHGLVYDLKNGQLNEMDIDFQSYVRKYRSIYKLHSFTQGEVPLRRSQLQGNMIRSLVEGHDEEPGRVTAKYIKRAMSKEPLLFSESEINSAVARAQEGEADNNSVNIEKLVRYFDH</sequence>
<evidence type="ECO:0000313" key="10">
    <source>
        <dbReference type="EMBL" id="KAG7385638.1"/>
    </source>
</evidence>
<evidence type="ECO:0000256" key="3">
    <source>
        <dbReference type="ARBA" id="ARBA00014628"/>
    </source>
</evidence>
<dbReference type="PANTHER" id="PTHR11002">
    <property type="entry name" value="CARBONIC ANHYDRASE"/>
    <property type="match status" value="1"/>
</dbReference>
<dbReference type="PROSITE" id="PS00705">
    <property type="entry name" value="PROK_CO2_ANHYDRASE_2"/>
    <property type="match status" value="1"/>
</dbReference>
<dbReference type="GO" id="GO:0008270">
    <property type="term" value="F:zinc ion binding"/>
    <property type="evidence" value="ECO:0007669"/>
    <property type="project" value="InterPro"/>
</dbReference>
<feature type="binding site" evidence="9">
    <location>
        <position position="122"/>
    </location>
    <ligand>
        <name>Zn(2+)</name>
        <dbReference type="ChEBI" id="CHEBI:29105"/>
    </ligand>
</feature>